<dbReference type="RefSeq" id="WP_110888532.1">
    <property type="nucleotide sequence ID" value="NZ_QJSX01000020.1"/>
</dbReference>
<feature type="transmembrane region" description="Helical" evidence="10">
    <location>
        <begin position="21"/>
        <end position="45"/>
    </location>
</feature>
<evidence type="ECO:0000256" key="6">
    <source>
        <dbReference type="ARBA" id="ARBA00022989"/>
    </source>
</evidence>
<feature type="transmembrane region" description="Helical" evidence="10">
    <location>
        <begin position="82"/>
        <end position="106"/>
    </location>
</feature>
<feature type="transmembrane region" description="Helical" evidence="10">
    <location>
        <begin position="275"/>
        <end position="292"/>
    </location>
</feature>
<keyword evidence="3" id="KW-0050">Antiport</keyword>
<evidence type="ECO:0000256" key="9">
    <source>
        <dbReference type="ARBA" id="ARBA00031636"/>
    </source>
</evidence>
<evidence type="ECO:0000256" key="7">
    <source>
        <dbReference type="ARBA" id="ARBA00023065"/>
    </source>
</evidence>
<dbReference type="PANTHER" id="PTHR43298:SF2">
    <property type="entry name" value="FMN_FAD EXPORTER YEEO-RELATED"/>
    <property type="match status" value="1"/>
</dbReference>
<keyword evidence="4" id="KW-1003">Cell membrane</keyword>
<gene>
    <name evidence="11" type="ORF">DES52_12045</name>
</gene>
<evidence type="ECO:0000313" key="12">
    <source>
        <dbReference type="Proteomes" id="UP000248326"/>
    </source>
</evidence>
<sequence length="446" mass="47126">MSAETNREIARIALPVSLESMVQLVLNFTNQVVVGTLGTATIAAVGLSNNALFIGIACLNVVGSGCAILASRARGRGDEDTLGRIALLSVLFAVLLALLLTVPIALSGSGFLRFVGASDEIAGIGGPYLGLYALALPLVTANVVMTSTFRTIGRARLPLIVTLSSLTLTPLLAWLLVTQLGWGVIGAAAAIVMTQSLRTALLAGFLFFSRFGIRVRLPTFSQGRGVFAEMAPLVLPLFVTEIVFSSGVFLFSLLVGRIGTAQLAAFQIVATFENIFVVGAVGFNTAATILTGRAIGQANAREVWRWSGGVWRLGVLVGLGLGVLFAASTFLIGALFPNTTPEVRQLAQWGALLNALFLPVKVANMIGFGTLASGGDTRYLLLSDVVTVVLVGLPFAYLLAFPAGLGLWGVFLGRLLGEEMARIVMLVWRYRTGAWFKLEPRPNPTD</sequence>
<evidence type="ECO:0000256" key="1">
    <source>
        <dbReference type="ARBA" id="ARBA00004651"/>
    </source>
</evidence>
<feature type="transmembrane region" description="Helical" evidence="10">
    <location>
        <begin position="126"/>
        <end position="145"/>
    </location>
</feature>
<comment type="subcellular location">
    <subcellularLocation>
        <location evidence="1">Cell membrane</location>
        <topology evidence="1">Multi-pass membrane protein</topology>
    </subcellularLocation>
</comment>
<dbReference type="InterPro" id="IPR048279">
    <property type="entry name" value="MdtK-like"/>
</dbReference>
<dbReference type="PIRSF" id="PIRSF006603">
    <property type="entry name" value="DinF"/>
    <property type="match status" value="1"/>
</dbReference>
<feature type="transmembrane region" description="Helical" evidence="10">
    <location>
        <begin position="313"/>
        <end position="336"/>
    </location>
</feature>
<dbReference type="OrthoDB" id="9780160at2"/>
<feature type="transmembrane region" description="Helical" evidence="10">
    <location>
        <begin position="348"/>
        <end position="372"/>
    </location>
</feature>
<reference evidence="11 12" key="1">
    <citation type="submission" date="2018-06" db="EMBL/GenBank/DDBJ databases">
        <title>Genomic Encyclopedia of Type Strains, Phase IV (KMG-IV): sequencing the most valuable type-strain genomes for metagenomic binning, comparative biology and taxonomic classification.</title>
        <authorList>
            <person name="Goeker M."/>
        </authorList>
    </citation>
    <scope>NUCLEOTIDE SEQUENCE [LARGE SCALE GENOMIC DNA]</scope>
    <source>
        <strain evidence="11 12">DSM 18048</strain>
    </source>
</reference>
<protein>
    <recommendedName>
        <fullName evidence="9">Multidrug-efflux transporter</fullName>
    </recommendedName>
</protein>
<keyword evidence="8 10" id="KW-0472">Membrane</keyword>
<keyword evidence="6 10" id="KW-1133">Transmembrane helix</keyword>
<evidence type="ECO:0000256" key="2">
    <source>
        <dbReference type="ARBA" id="ARBA00022448"/>
    </source>
</evidence>
<keyword evidence="2" id="KW-0813">Transport</keyword>
<evidence type="ECO:0000256" key="8">
    <source>
        <dbReference type="ARBA" id="ARBA00023136"/>
    </source>
</evidence>
<name>A0A318S6E3_9DEIO</name>
<dbReference type="AlphaFoldDB" id="A0A318S6E3"/>
<keyword evidence="12" id="KW-1185">Reference proteome</keyword>
<dbReference type="EMBL" id="QJSX01000020">
    <property type="protein sequence ID" value="PYE49960.1"/>
    <property type="molecule type" value="Genomic_DNA"/>
</dbReference>
<dbReference type="GO" id="GO:0006811">
    <property type="term" value="P:monoatomic ion transport"/>
    <property type="evidence" value="ECO:0007669"/>
    <property type="project" value="UniProtKB-KW"/>
</dbReference>
<dbReference type="Pfam" id="PF01554">
    <property type="entry name" value="MatE"/>
    <property type="match status" value="2"/>
</dbReference>
<feature type="transmembrane region" description="Helical" evidence="10">
    <location>
        <begin position="230"/>
        <end position="255"/>
    </location>
</feature>
<comment type="caution">
    <text evidence="11">The sequence shown here is derived from an EMBL/GenBank/DDBJ whole genome shotgun (WGS) entry which is preliminary data.</text>
</comment>
<evidence type="ECO:0000313" key="11">
    <source>
        <dbReference type="EMBL" id="PYE49960.1"/>
    </source>
</evidence>
<evidence type="ECO:0000256" key="10">
    <source>
        <dbReference type="SAM" id="Phobius"/>
    </source>
</evidence>
<proteinExistence type="predicted"/>
<feature type="transmembrane region" description="Helical" evidence="10">
    <location>
        <begin position="157"/>
        <end position="177"/>
    </location>
</feature>
<keyword evidence="7" id="KW-0406">Ion transport</keyword>
<dbReference type="Proteomes" id="UP000248326">
    <property type="component" value="Unassembled WGS sequence"/>
</dbReference>
<feature type="transmembrane region" description="Helical" evidence="10">
    <location>
        <begin position="51"/>
        <end position="70"/>
    </location>
</feature>
<dbReference type="InterPro" id="IPR002528">
    <property type="entry name" value="MATE_fam"/>
</dbReference>
<accession>A0A318S6E3</accession>
<evidence type="ECO:0000256" key="4">
    <source>
        <dbReference type="ARBA" id="ARBA00022475"/>
    </source>
</evidence>
<feature type="transmembrane region" description="Helical" evidence="10">
    <location>
        <begin position="183"/>
        <end position="209"/>
    </location>
</feature>
<dbReference type="GO" id="GO:0015297">
    <property type="term" value="F:antiporter activity"/>
    <property type="evidence" value="ECO:0007669"/>
    <property type="project" value="UniProtKB-KW"/>
</dbReference>
<dbReference type="InterPro" id="IPR050222">
    <property type="entry name" value="MATE_MdtK"/>
</dbReference>
<evidence type="ECO:0000256" key="5">
    <source>
        <dbReference type="ARBA" id="ARBA00022692"/>
    </source>
</evidence>
<dbReference type="NCBIfam" id="TIGR00797">
    <property type="entry name" value="matE"/>
    <property type="match status" value="1"/>
</dbReference>
<feature type="transmembrane region" description="Helical" evidence="10">
    <location>
        <begin position="379"/>
        <end position="399"/>
    </location>
</feature>
<keyword evidence="5 10" id="KW-0812">Transmembrane</keyword>
<dbReference type="PANTHER" id="PTHR43298">
    <property type="entry name" value="MULTIDRUG RESISTANCE PROTEIN NORM-RELATED"/>
    <property type="match status" value="1"/>
</dbReference>
<dbReference type="GO" id="GO:0042910">
    <property type="term" value="F:xenobiotic transmembrane transporter activity"/>
    <property type="evidence" value="ECO:0007669"/>
    <property type="project" value="InterPro"/>
</dbReference>
<evidence type="ECO:0000256" key="3">
    <source>
        <dbReference type="ARBA" id="ARBA00022449"/>
    </source>
</evidence>
<organism evidence="11 12">
    <name type="scientific">Deinococcus yavapaiensis KR-236</name>
    <dbReference type="NCBI Taxonomy" id="694435"/>
    <lineage>
        <taxon>Bacteria</taxon>
        <taxon>Thermotogati</taxon>
        <taxon>Deinococcota</taxon>
        <taxon>Deinococci</taxon>
        <taxon>Deinococcales</taxon>
        <taxon>Deinococcaceae</taxon>
        <taxon>Deinococcus</taxon>
    </lineage>
</organism>
<dbReference type="GO" id="GO:0005886">
    <property type="term" value="C:plasma membrane"/>
    <property type="evidence" value="ECO:0007669"/>
    <property type="project" value="UniProtKB-SubCell"/>
</dbReference>